<keyword evidence="2" id="KW-0963">Cytoplasm</keyword>
<evidence type="ECO:0000259" key="3">
    <source>
        <dbReference type="Pfam" id="PF16321"/>
    </source>
</evidence>
<dbReference type="EMBL" id="ABWP01000076">
    <property type="protein sequence ID" value="EEA84301.1"/>
    <property type="molecule type" value="Genomic_DNA"/>
</dbReference>
<dbReference type="InterPro" id="IPR038416">
    <property type="entry name" value="Ribosom_S30AE_C_sf"/>
</dbReference>
<dbReference type="HAMAP" id="MF_00839">
    <property type="entry name" value="HPF"/>
    <property type="match status" value="1"/>
</dbReference>
<comment type="function">
    <text evidence="2">Required for dimerization of active 70S ribosomes into 100S ribosomes in stationary phase; 100S ribosomes are translationally inactive and sometimes present during exponential growth.</text>
</comment>
<dbReference type="Proteomes" id="UP000003178">
    <property type="component" value="Unassembled WGS sequence"/>
</dbReference>
<evidence type="ECO:0000256" key="1">
    <source>
        <dbReference type="ARBA" id="ARBA00022845"/>
    </source>
</evidence>
<dbReference type="GO" id="GO:0045900">
    <property type="term" value="P:negative regulation of translational elongation"/>
    <property type="evidence" value="ECO:0007669"/>
    <property type="project" value="TreeGrafter"/>
</dbReference>
<accession>B6G1P8</accession>
<name>B6G1P8_PEPHT</name>
<evidence type="ECO:0000256" key="2">
    <source>
        <dbReference type="HAMAP-Rule" id="MF_00839"/>
    </source>
</evidence>
<dbReference type="STRING" id="500633.CLOHIR_02055"/>
<feature type="domain" description="Sigma 54 modulation/S30EA ribosomal protein C-terminal" evidence="3">
    <location>
        <begin position="131"/>
        <end position="185"/>
    </location>
</feature>
<dbReference type="NCBIfam" id="TIGR00741">
    <property type="entry name" value="yfiA"/>
    <property type="match status" value="1"/>
</dbReference>
<dbReference type="AlphaFoldDB" id="B6G1P8"/>
<dbReference type="HOGENOM" id="CLU_071472_0_3_9"/>
<dbReference type="InterPro" id="IPR003489">
    <property type="entry name" value="RHF/RaiA"/>
</dbReference>
<comment type="subunit">
    <text evidence="2">Interacts with 100S ribosomes.</text>
</comment>
<dbReference type="InterPro" id="IPR050574">
    <property type="entry name" value="HPF/YfiA_ribosome-assoc"/>
</dbReference>
<dbReference type="PANTHER" id="PTHR33231">
    <property type="entry name" value="30S RIBOSOMAL PROTEIN"/>
    <property type="match status" value="1"/>
</dbReference>
<keyword evidence="1 2" id="KW-0810">Translation regulation</keyword>
<sequence>MSAKGESFMRVTVTGKHVKLTDGIKGYTEDKLKKLGKYLDEDTEVKVTVSAGKNRQKVEVMIPNVNGHTIRVEEEQDNLYPAIDLVCDKLSRQIIKYKDKFKTRVPGNFSIRYEGIEELAQELDYEVEEPEVVIERRKKFNLKPMSIEEAILQMNLTDHDFYMFKDRESFEICLVYKRKEGGYGLIEQEV</sequence>
<dbReference type="Gene3D" id="3.30.505.50">
    <property type="entry name" value="Sigma 54 modulation/S30EA ribosomal protein, C-terminal domain"/>
    <property type="match status" value="1"/>
</dbReference>
<dbReference type="SUPFAM" id="SSF69754">
    <property type="entry name" value="Ribosome binding protein Y (YfiA homologue)"/>
    <property type="match status" value="1"/>
</dbReference>
<comment type="subcellular location">
    <subcellularLocation>
        <location evidence="2">Cytoplasm</location>
    </subcellularLocation>
</comment>
<dbReference type="Gene3D" id="3.30.160.100">
    <property type="entry name" value="Ribosome hibernation promotion factor-like"/>
    <property type="match status" value="1"/>
</dbReference>
<dbReference type="PANTHER" id="PTHR33231:SF1">
    <property type="entry name" value="30S RIBOSOMAL PROTEIN"/>
    <property type="match status" value="1"/>
</dbReference>
<dbReference type="GO" id="GO:0022627">
    <property type="term" value="C:cytosolic small ribosomal subunit"/>
    <property type="evidence" value="ECO:0007669"/>
    <property type="project" value="TreeGrafter"/>
</dbReference>
<dbReference type="Pfam" id="PF16321">
    <property type="entry name" value="Ribosom_S30AE_C"/>
    <property type="match status" value="1"/>
</dbReference>
<dbReference type="Pfam" id="PF02482">
    <property type="entry name" value="Ribosomal_S30AE"/>
    <property type="match status" value="1"/>
</dbReference>
<dbReference type="CDD" id="cd00552">
    <property type="entry name" value="RaiA"/>
    <property type="match status" value="1"/>
</dbReference>
<dbReference type="InterPro" id="IPR034694">
    <property type="entry name" value="HPF_long/plastid"/>
</dbReference>
<reference evidence="4 5" key="2">
    <citation type="submission" date="2008-10" db="EMBL/GenBank/DDBJ databases">
        <title>Draft genome sequence of Clostridium hiranonis (DSM 13275).</title>
        <authorList>
            <person name="Sudarsanam P."/>
            <person name="Ley R."/>
            <person name="Guruge J."/>
            <person name="Turnbaugh P.J."/>
            <person name="Mahowald M."/>
            <person name="Liep D."/>
            <person name="Gordon J."/>
        </authorList>
    </citation>
    <scope>NUCLEOTIDE SEQUENCE [LARGE SCALE GENOMIC DNA]</scope>
    <source>
        <strain evidence="4 5">DSM 13275</strain>
    </source>
</reference>
<keyword evidence="5" id="KW-1185">Reference proteome</keyword>
<dbReference type="InterPro" id="IPR032528">
    <property type="entry name" value="Ribosom_S30AE_C"/>
</dbReference>
<gene>
    <name evidence="2" type="primary">hpf</name>
    <name evidence="4" type="ORF">CLOHIR_02055</name>
</gene>
<protein>
    <recommendedName>
        <fullName evidence="2">Ribosome hibernation promoting factor</fullName>
        <shortName evidence="2">HPF</shortName>
    </recommendedName>
</protein>
<dbReference type="GO" id="GO:0043024">
    <property type="term" value="F:ribosomal small subunit binding"/>
    <property type="evidence" value="ECO:0007669"/>
    <property type="project" value="TreeGrafter"/>
</dbReference>
<proteinExistence type="inferred from homology"/>
<evidence type="ECO:0000313" key="5">
    <source>
        <dbReference type="Proteomes" id="UP000003178"/>
    </source>
</evidence>
<organism evidence="4 5">
    <name type="scientific">Peptacetobacter hiranonis (strain DSM 13275 / JCM 10541 / KCTC 15199 / TO-931)</name>
    <name type="common">Clostridium hiranonis</name>
    <dbReference type="NCBI Taxonomy" id="500633"/>
    <lineage>
        <taxon>Bacteria</taxon>
        <taxon>Bacillati</taxon>
        <taxon>Bacillota</taxon>
        <taxon>Clostridia</taxon>
        <taxon>Peptostreptococcales</taxon>
        <taxon>Peptostreptococcaceae</taxon>
        <taxon>Peptacetobacter</taxon>
    </lineage>
</organism>
<dbReference type="InterPro" id="IPR036567">
    <property type="entry name" value="RHF-like"/>
</dbReference>
<dbReference type="eggNOG" id="COG1544">
    <property type="taxonomic scope" value="Bacteria"/>
</dbReference>
<evidence type="ECO:0000313" key="4">
    <source>
        <dbReference type="EMBL" id="EEA84301.1"/>
    </source>
</evidence>
<comment type="caution">
    <text evidence="4">The sequence shown here is derived from an EMBL/GenBank/DDBJ whole genome shotgun (WGS) entry which is preliminary data.</text>
</comment>
<comment type="similarity">
    <text evidence="2">Belongs to the HPF/YfiA ribosome-associated protein family. Long HPF subfamily.</text>
</comment>
<reference evidence="4 5" key="1">
    <citation type="submission" date="2008-09" db="EMBL/GenBank/DDBJ databases">
        <authorList>
            <person name="Fulton L."/>
            <person name="Clifton S."/>
            <person name="Fulton B."/>
            <person name="Xu J."/>
            <person name="Minx P."/>
            <person name="Pepin K.H."/>
            <person name="Johnson M."/>
            <person name="Thiruvilangam P."/>
            <person name="Bhonagiri V."/>
            <person name="Nash W.E."/>
            <person name="Mardis E.R."/>
            <person name="Wilson R.K."/>
        </authorList>
    </citation>
    <scope>NUCLEOTIDE SEQUENCE [LARGE SCALE GENOMIC DNA]</scope>
    <source>
        <strain evidence="4 5">DSM 13275</strain>
    </source>
</reference>